<sequence>MLQTEVSNVGNKILNFECVFLLPESRRQAIPLEATFKTIFRGDRKVDDKVFHMKVFLIPPYLYKIKHSAFILTNNVNYYVENFFLFICRIKYRFKYSFGPYFCRLC</sequence>
<dbReference type="AlphaFoldDB" id="A0AAQ3NUN1"/>
<evidence type="ECO:0000313" key="1">
    <source>
        <dbReference type="EMBL" id="WVZ16545.1"/>
    </source>
</evidence>
<accession>A0AAQ3NUN1</accession>
<organism evidence="1 2">
    <name type="scientific">Vigna mungo</name>
    <name type="common">Black gram</name>
    <name type="synonym">Phaseolus mungo</name>
    <dbReference type="NCBI Taxonomy" id="3915"/>
    <lineage>
        <taxon>Eukaryota</taxon>
        <taxon>Viridiplantae</taxon>
        <taxon>Streptophyta</taxon>
        <taxon>Embryophyta</taxon>
        <taxon>Tracheophyta</taxon>
        <taxon>Spermatophyta</taxon>
        <taxon>Magnoliopsida</taxon>
        <taxon>eudicotyledons</taxon>
        <taxon>Gunneridae</taxon>
        <taxon>Pentapetalae</taxon>
        <taxon>rosids</taxon>
        <taxon>fabids</taxon>
        <taxon>Fabales</taxon>
        <taxon>Fabaceae</taxon>
        <taxon>Papilionoideae</taxon>
        <taxon>50 kb inversion clade</taxon>
        <taxon>NPAAA clade</taxon>
        <taxon>indigoferoid/millettioid clade</taxon>
        <taxon>Phaseoleae</taxon>
        <taxon>Vigna</taxon>
    </lineage>
</organism>
<gene>
    <name evidence="1" type="ORF">V8G54_009527</name>
</gene>
<evidence type="ECO:0000313" key="2">
    <source>
        <dbReference type="Proteomes" id="UP001374535"/>
    </source>
</evidence>
<dbReference type="Proteomes" id="UP001374535">
    <property type="component" value="Chromosome 3"/>
</dbReference>
<protein>
    <submittedName>
        <fullName evidence="1">Uncharacterized protein</fullName>
    </submittedName>
</protein>
<dbReference type="EMBL" id="CP144698">
    <property type="protein sequence ID" value="WVZ16545.1"/>
    <property type="molecule type" value="Genomic_DNA"/>
</dbReference>
<proteinExistence type="predicted"/>
<keyword evidence="2" id="KW-1185">Reference proteome</keyword>
<name>A0AAQ3NUN1_VIGMU</name>
<reference evidence="1 2" key="1">
    <citation type="journal article" date="2023" name="Life. Sci Alliance">
        <title>Evolutionary insights into 3D genome organization and epigenetic landscape of Vigna mungo.</title>
        <authorList>
            <person name="Junaid A."/>
            <person name="Singh B."/>
            <person name="Bhatia S."/>
        </authorList>
    </citation>
    <scope>NUCLEOTIDE SEQUENCE [LARGE SCALE GENOMIC DNA]</scope>
    <source>
        <strain evidence="1">Urdbean</strain>
    </source>
</reference>